<feature type="transmembrane region" description="Helical" evidence="1">
    <location>
        <begin position="63"/>
        <end position="83"/>
    </location>
</feature>
<keyword evidence="1" id="KW-0472">Membrane</keyword>
<dbReference type="RefSeq" id="WP_100255900.1">
    <property type="nucleotide sequence ID" value="NZ_CP011797.1"/>
</dbReference>
<feature type="transmembrane region" description="Helical" evidence="1">
    <location>
        <begin position="95"/>
        <end position="125"/>
    </location>
</feature>
<organism evidence="2 3">
    <name type="scientific">Reinekea forsetii</name>
    <dbReference type="NCBI Taxonomy" id="1336806"/>
    <lineage>
        <taxon>Bacteria</taxon>
        <taxon>Pseudomonadati</taxon>
        <taxon>Pseudomonadota</taxon>
        <taxon>Gammaproteobacteria</taxon>
        <taxon>Oceanospirillales</taxon>
        <taxon>Saccharospirillaceae</taxon>
        <taxon>Reinekea</taxon>
    </lineage>
</organism>
<dbReference type="KEGG" id="rfo:REIFOR_00323"/>
<name>A0A2K8KKK1_9GAMM</name>
<gene>
    <name evidence="2" type="primary">yggT</name>
    <name evidence="2" type="ORF">REIFOR_00323</name>
</gene>
<dbReference type="InterPro" id="IPR003425">
    <property type="entry name" value="CCB3/YggT"/>
</dbReference>
<keyword evidence="3" id="KW-1185">Reference proteome</keyword>
<proteinExistence type="predicted"/>
<evidence type="ECO:0000313" key="3">
    <source>
        <dbReference type="Proteomes" id="UP000229757"/>
    </source>
</evidence>
<protein>
    <submittedName>
        <fullName evidence="2">Integral membrane protein YggT, involved in response to extracytoplasmic stress (Osmotic shock)</fullName>
    </submittedName>
</protein>
<dbReference type="Proteomes" id="UP000229757">
    <property type="component" value="Chromosome"/>
</dbReference>
<evidence type="ECO:0000313" key="2">
    <source>
        <dbReference type="EMBL" id="ATX75500.1"/>
    </source>
</evidence>
<evidence type="ECO:0000256" key="1">
    <source>
        <dbReference type="SAM" id="Phobius"/>
    </source>
</evidence>
<keyword evidence="1" id="KW-0812">Transmembrane</keyword>
<feature type="transmembrane region" description="Helical" evidence="1">
    <location>
        <begin position="152"/>
        <end position="171"/>
    </location>
</feature>
<sequence>MIILVMLLRAAFGIVLVSLIARFLAQLARANFYNPLAQTIVKITDPFVKPVRRFVPGLGGMDVSTLLLVYIGQVLFGVVLILLSGQSPMVHLTNLLLWGLVATPALILTVIQFSMIIVGVMSFVLMGQRNPFVDFIGEMIEPFVGPFRRMNLKIGMLDLSFMLAFFVIIILKDVVLMQYVGGLLGYPVGVFIGL</sequence>
<reference evidence="2 3" key="1">
    <citation type="journal article" date="2017" name="Environ. Microbiol.">
        <title>Genomic and physiological analyses of 'Reinekea forsetii' reveal a versatile opportunistic lifestyle during spring algae blooms.</title>
        <authorList>
            <person name="Avci B."/>
            <person name="Hahnke R.L."/>
            <person name="Chafee M."/>
            <person name="Fischer T."/>
            <person name="Gruber-Vodicka H."/>
            <person name="Tegetmeyer H.E."/>
            <person name="Harder J."/>
            <person name="Fuchs B.M."/>
            <person name="Amann R.I."/>
            <person name="Teeling H."/>
        </authorList>
    </citation>
    <scope>NUCLEOTIDE SEQUENCE [LARGE SCALE GENOMIC DNA]</scope>
    <source>
        <strain evidence="2 3">Hel1_31_D35</strain>
    </source>
</reference>
<accession>A0A2K8KKK1</accession>
<dbReference type="GO" id="GO:0016020">
    <property type="term" value="C:membrane"/>
    <property type="evidence" value="ECO:0007669"/>
    <property type="project" value="InterPro"/>
</dbReference>
<keyword evidence="1" id="KW-1133">Transmembrane helix</keyword>
<dbReference type="Pfam" id="PF02325">
    <property type="entry name" value="CCB3_YggT"/>
    <property type="match status" value="2"/>
</dbReference>
<dbReference type="AlphaFoldDB" id="A0A2K8KKK1"/>
<dbReference type="EMBL" id="CP011797">
    <property type="protein sequence ID" value="ATX75500.1"/>
    <property type="molecule type" value="Genomic_DNA"/>
</dbReference>
<dbReference type="OrthoDB" id="9806665at2"/>